<dbReference type="AlphaFoldDB" id="A0A4V0NE99"/>
<evidence type="ECO:0000313" key="2">
    <source>
        <dbReference type="Proteomes" id="UP000295781"/>
    </source>
</evidence>
<dbReference type="Proteomes" id="UP000295781">
    <property type="component" value="Chromosome"/>
</dbReference>
<accession>A0A4V0NE99</accession>
<evidence type="ECO:0000313" key="1">
    <source>
        <dbReference type="EMBL" id="AUX25432.1"/>
    </source>
</evidence>
<gene>
    <name evidence="1" type="ORF">SOCEGT47_059790</name>
</gene>
<dbReference type="EMBL" id="CP012670">
    <property type="protein sequence ID" value="AUX25432.1"/>
    <property type="molecule type" value="Genomic_DNA"/>
</dbReference>
<sequence length="47" mass="4889">MPLAMNAPRAPDREVRAPDRLGRAVAAGAAQRGCAMSFARRSPLAPG</sequence>
<organism evidence="1 2">
    <name type="scientific">Sorangium cellulosum</name>
    <name type="common">Polyangium cellulosum</name>
    <dbReference type="NCBI Taxonomy" id="56"/>
    <lineage>
        <taxon>Bacteria</taxon>
        <taxon>Pseudomonadati</taxon>
        <taxon>Myxococcota</taxon>
        <taxon>Polyangia</taxon>
        <taxon>Polyangiales</taxon>
        <taxon>Polyangiaceae</taxon>
        <taxon>Sorangium</taxon>
    </lineage>
</organism>
<dbReference type="RefSeq" id="WP_165373432.1">
    <property type="nucleotide sequence ID" value="NZ_CP012670.1"/>
</dbReference>
<reference evidence="1 2" key="1">
    <citation type="submission" date="2015-09" db="EMBL/GenBank/DDBJ databases">
        <title>Sorangium comparison.</title>
        <authorList>
            <person name="Zaburannyi N."/>
            <person name="Bunk B."/>
            <person name="Overmann J."/>
            <person name="Mueller R."/>
        </authorList>
    </citation>
    <scope>NUCLEOTIDE SEQUENCE [LARGE SCALE GENOMIC DNA]</scope>
    <source>
        <strain evidence="1 2">So ceGT47</strain>
    </source>
</reference>
<protein>
    <submittedName>
        <fullName evidence="1">Uncharacterized protein</fullName>
    </submittedName>
</protein>
<name>A0A4V0NE99_SORCE</name>
<proteinExistence type="predicted"/>